<organism evidence="4 5">
    <name type="scientific">Vibrio caribbeanicus ATCC BAA-2122</name>
    <dbReference type="NCBI Taxonomy" id="796620"/>
    <lineage>
        <taxon>Bacteria</taxon>
        <taxon>Pseudomonadati</taxon>
        <taxon>Pseudomonadota</taxon>
        <taxon>Gammaproteobacteria</taxon>
        <taxon>Vibrionales</taxon>
        <taxon>Vibrionaceae</taxon>
        <taxon>Vibrio</taxon>
    </lineage>
</organism>
<dbReference type="PROSITE" id="PS51462">
    <property type="entry name" value="NUDIX"/>
    <property type="match status" value="1"/>
</dbReference>
<proteinExistence type="predicted"/>
<evidence type="ECO:0000256" key="1">
    <source>
        <dbReference type="ARBA" id="ARBA00001946"/>
    </source>
</evidence>
<name>E3BK56_9VIBR</name>
<evidence type="ECO:0000313" key="4">
    <source>
        <dbReference type="EMBL" id="EFP96441.1"/>
    </source>
</evidence>
<keyword evidence="2" id="KW-0378">Hydrolase</keyword>
<comment type="caution">
    <text evidence="4">The sequence shown here is derived from an EMBL/GenBank/DDBJ whole genome shotgun (WGS) entry which is preliminary data.</text>
</comment>
<dbReference type="InterPro" id="IPR015797">
    <property type="entry name" value="NUDIX_hydrolase-like_dom_sf"/>
</dbReference>
<dbReference type="Pfam" id="PF00293">
    <property type="entry name" value="NUDIX"/>
    <property type="match status" value="1"/>
</dbReference>
<dbReference type="PANTHER" id="PTHR43046:SF15">
    <property type="entry name" value="MUTT_NUDIX FAMILY PROTEIN"/>
    <property type="match status" value="1"/>
</dbReference>
<protein>
    <submittedName>
        <fullName evidence="4">MutT/NUDIX protein</fullName>
    </submittedName>
</protein>
<dbReference type="CDD" id="cd02883">
    <property type="entry name" value="NUDIX_Hydrolase"/>
    <property type="match status" value="1"/>
</dbReference>
<dbReference type="SUPFAM" id="SSF55811">
    <property type="entry name" value="Nudix"/>
    <property type="match status" value="1"/>
</dbReference>
<sequence>MKHLITSFHPSITSIEGQRIINRKATRSIVLDGEDILLLFTERYHDYSLPGGGLDEGEDLVEGLCRELKEETGARNISDIEPFGIYEEYRPWYKDNAEVMHMMSYCFTCKVERELGMTSLEDYEISNGMTPVWVNIHKAIEHNEQTIANSSKKGMSIERETYLLKQVASLMVKC</sequence>
<dbReference type="eggNOG" id="COG1051">
    <property type="taxonomic scope" value="Bacteria"/>
</dbReference>
<dbReference type="AlphaFoldDB" id="E3BK56"/>
<dbReference type="RefSeq" id="WP_009601411.1">
    <property type="nucleotide sequence ID" value="NZ_AEIU01000074.1"/>
</dbReference>
<comment type="cofactor">
    <cofactor evidence="1">
        <name>Mg(2+)</name>
        <dbReference type="ChEBI" id="CHEBI:18420"/>
    </cofactor>
</comment>
<evidence type="ECO:0000313" key="5">
    <source>
        <dbReference type="Proteomes" id="UP000002943"/>
    </source>
</evidence>
<accession>E3BK56</accession>
<gene>
    <name evidence="4" type="ORF">VIBC2010_04664</name>
</gene>
<dbReference type="PANTHER" id="PTHR43046">
    <property type="entry name" value="GDP-MANNOSE MANNOSYL HYDROLASE"/>
    <property type="match status" value="1"/>
</dbReference>
<evidence type="ECO:0000259" key="3">
    <source>
        <dbReference type="PROSITE" id="PS51462"/>
    </source>
</evidence>
<dbReference type="Gene3D" id="3.90.79.10">
    <property type="entry name" value="Nucleoside Triphosphate Pyrophosphohydrolase"/>
    <property type="match status" value="1"/>
</dbReference>
<evidence type="ECO:0000256" key="2">
    <source>
        <dbReference type="ARBA" id="ARBA00022801"/>
    </source>
</evidence>
<dbReference type="Proteomes" id="UP000002943">
    <property type="component" value="Unassembled WGS sequence"/>
</dbReference>
<dbReference type="GO" id="GO:0016787">
    <property type="term" value="F:hydrolase activity"/>
    <property type="evidence" value="ECO:0007669"/>
    <property type="project" value="UniProtKB-KW"/>
</dbReference>
<reference evidence="4 5" key="1">
    <citation type="journal article" date="2012" name="Int. J. Syst. Evol. Microbiol.">
        <title>Vibrio caribbeanicus sp. nov., isolated from the marine sponge Scleritoderma cyanea.</title>
        <authorList>
            <person name="Hoffmann M."/>
            <person name="Monday S.R."/>
            <person name="Allard M.W."/>
            <person name="Strain E.A."/>
            <person name="Whittaker P."/>
            <person name="Naum M."/>
            <person name="McCarthy P.J."/>
            <person name="Lopez J.V."/>
            <person name="Fischer M."/>
            <person name="Brown E.W."/>
        </authorList>
    </citation>
    <scope>NUCLEOTIDE SEQUENCE [LARGE SCALE GENOMIC DNA]</scope>
    <source>
        <strain evidence="4 5">ATCC BAA-2122</strain>
    </source>
</reference>
<dbReference type="InterPro" id="IPR000086">
    <property type="entry name" value="NUDIX_hydrolase_dom"/>
</dbReference>
<feature type="domain" description="Nudix hydrolase" evidence="3">
    <location>
        <begin position="21"/>
        <end position="161"/>
    </location>
</feature>
<dbReference type="OrthoDB" id="9804442at2"/>
<dbReference type="PROSITE" id="PS00893">
    <property type="entry name" value="NUDIX_BOX"/>
    <property type="match status" value="1"/>
</dbReference>
<dbReference type="STRING" id="796620.VIBC2010_04664"/>
<dbReference type="InterPro" id="IPR020084">
    <property type="entry name" value="NUDIX_hydrolase_CS"/>
</dbReference>
<keyword evidence="5" id="KW-1185">Reference proteome</keyword>
<dbReference type="EMBL" id="AEIU01000074">
    <property type="protein sequence ID" value="EFP96441.1"/>
    <property type="molecule type" value="Genomic_DNA"/>
</dbReference>